<dbReference type="PROSITE" id="PS50158">
    <property type="entry name" value="ZF_CCHC"/>
    <property type="match status" value="1"/>
</dbReference>
<dbReference type="AlphaFoldDB" id="A0AAW2TYZ8"/>
<dbReference type="InterPro" id="IPR040256">
    <property type="entry name" value="At4g02000-like"/>
</dbReference>
<organism evidence="3">
    <name type="scientific">Sesamum radiatum</name>
    <name type="common">Black benniseed</name>
    <dbReference type="NCBI Taxonomy" id="300843"/>
    <lineage>
        <taxon>Eukaryota</taxon>
        <taxon>Viridiplantae</taxon>
        <taxon>Streptophyta</taxon>
        <taxon>Embryophyta</taxon>
        <taxon>Tracheophyta</taxon>
        <taxon>Spermatophyta</taxon>
        <taxon>Magnoliopsida</taxon>
        <taxon>eudicotyledons</taxon>
        <taxon>Gunneridae</taxon>
        <taxon>Pentapetalae</taxon>
        <taxon>asterids</taxon>
        <taxon>lamiids</taxon>
        <taxon>Lamiales</taxon>
        <taxon>Pedaliaceae</taxon>
        <taxon>Sesamum</taxon>
    </lineage>
</organism>
<name>A0AAW2TYZ8_SESRA</name>
<dbReference type="InterPro" id="IPR025836">
    <property type="entry name" value="Zn_knuckle_CX2CX4HX4C"/>
</dbReference>
<sequence length="377" mass="41721">MLNPVKGLEMRRLEEGRFLIRFNHVINQNRALAGCPWSFEKNTLILNEVGAEENPLHVDLDWCEFHIQVHDLPLSKMNYWVASIIGNSLGMFCDMEMDDFGKAWGASIQIRVAINVTQPLIRALRVSTTGGGGGRDELVVSFTYEWLLNFCYLCGRLGHIYASCDLRIDEGFKDHGEETPYGAWLHVPPGSWGSRKPWKALDSPSVRRPANSSTARGPQVFGRFESVHGPATSSGVKGKGVVHEGVGEDLCKTGDKLVEGVQSASSDGLGSHVPETGFPLENDIPMGVADITNFDPGMEDGWLVPSFCPPDPVLMVRQGRSRCRLPRRGSVVRKRGRDPVGVDKGEGSLRLAKRRHLLDEESDVLSMEVVMQPRHLP</sequence>
<dbReference type="PANTHER" id="PTHR31286">
    <property type="entry name" value="GLYCINE-RICH CELL WALL STRUCTURAL PROTEIN 1.8-LIKE"/>
    <property type="match status" value="1"/>
</dbReference>
<dbReference type="InterPro" id="IPR001878">
    <property type="entry name" value="Znf_CCHC"/>
</dbReference>
<comment type="caution">
    <text evidence="3">The sequence shown here is derived from an EMBL/GenBank/DDBJ whole genome shotgun (WGS) entry which is preliminary data.</text>
</comment>
<reference evidence="3" key="1">
    <citation type="submission" date="2020-06" db="EMBL/GenBank/DDBJ databases">
        <authorList>
            <person name="Li T."/>
            <person name="Hu X."/>
            <person name="Zhang T."/>
            <person name="Song X."/>
            <person name="Zhang H."/>
            <person name="Dai N."/>
            <person name="Sheng W."/>
            <person name="Hou X."/>
            <person name="Wei L."/>
        </authorList>
    </citation>
    <scope>NUCLEOTIDE SEQUENCE</scope>
    <source>
        <strain evidence="3">G02</strain>
        <tissue evidence="3">Leaf</tissue>
    </source>
</reference>
<reference evidence="3" key="2">
    <citation type="journal article" date="2024" name="Plant">
        <title>Genomic evolution and insights into agronomic trait innovations of Sesamum species.</title>
        <authorList>
            <person name="Miao H."/>
            <person name="Wang L."/>
            <person name="Qu L."/>
            <person name="Liu H."/>
            <person name="Sun Y."/>
            <person name="Le M."/>
            <person name="Wang Q."/>
            <person name="Wei S."/>
            <person name="Zheng Y."/>
            <person name="Lin W."/>
            <person name="Duan Y."/>
            <person name="Cao H."/>
            <person name="Xiong S."/>
            <person name="Wang X."/>
            <person name="Wei L."/>
            <person name="Li C."/>
            <person name="Ma Q."/>
            <person name="Ju M."/>
            <person name="Zhao R."/>
            <person name="Li G."/>
            <person name="Mu C."/>
            <person name="Tian Q."/>
            <person name="Mei H."/>
            <person name="Zhang T."/>
            <person name="Gao T."/>
            <person name="Zhang H."/>
        </authorList>
    </citation>
    <scope>NUCLEOTIDE SEQUENCE</scope>
    <source>
        <strain evidence="3">G02</strain>
    </source>
</reference>
<dbReference type="PANTHER" id="PTHR31286:SF167">
    <property type="entry name" value="OS09G0268800 PROTEIN"/>
    <property type="match status" value="1"/>
</dbReference>
<evidence type="ECO:0000259" key="2">
    <source>
        <dbReference type="PROSITE" id="PS50158"/>
    </source>
</evidence>
<evidence type="ECO:0000313" key="3">
    <source>
        <dbReference type="EMBL" id="KAL0409545.1"/>
    </source>
</evidence>
<proteinExistence type="predicted"/>
<dbReference type="EMBL" id="JACGWJ010000007">
    <property type="protein sequence ID" value="KAL0409545.1"/>
    <property type="molecule type" value="Genomic_DNA"/>
</dbReference>
<dbReference type="GO" id="GO:0008270">
    <property type="term" value="F:zinc ion binding"/>
    <property type="evidence" value="ECO:0007669"/>
    <property type="project" value="UniProtKB-KW"/>
</dbReference>
<feature type="domain" description="CCHC-type" evidence="2">
    <location>
        <begin position="151"/>
        <end position="164"/>
    </location>
</feature>
<protein>
    <recommendedName>
        <fullName evidence="2">CCHC-type domain-containing protein</fullName>
    </recommendedName>
</protein>
<keyword evidence="1" id="KW-0479">Metal-binding</keyword>
<keyword evidence="1" id="KW-0862">Zinc</keyword>
<gene>
    <name evidence="3" type="ORF">Sradi_1888900</name>
</gene>
<keyword evidence="1" id="KW-0863">Zinc-finger</keyword>
<dbReference type="GO" id="GO:0003676">
    <property type="term" value="F:nucleic acid binding"/>
    <property type="evidence" value="ECO:0007669"/>
    <property type="project" value="InterPro"/>
</dbReference>
<evidence type="ECO:0000256" key="1">
    <source>
        <dbReference type="PROSITE-ProRule" id="PRU00047"/>
    </source>
</evidence>
<accession>A0AAW2TYZ8</accession>
<dbReference type="Pfam" id="PF14392">
    <property type="entry name" value="zf-CCHC_4"/>
    <property type="match status" value="1"/>
</dbReference>